<feature type="chain" id="PRO_5046437749" evidence="1">
    <location>
        <begin position="35"/>
        <end position="217"/>
    </location>
</feature>
<keyword evidence="4" id="KW-1185">Reference proteome</keyword>
<name>A0ABV7DWR3_9RHOB</name>
<dbReference type="RefSeq" id="WP_197645198.1">
    <property type="nucleotide sequence ID" value="NZ_JAEACP010000013.1"/>
</dbReference>
<accession>A0ABV7DWR3</accession>
<keyword evidence="1" id="KW-0732">Signal</keyword>
<dbReference type="Pfam" id="PF07603">
    <property type="entry name" value="Lcl_C"/>
    <property type="match status" value="1"/>
</dbReference>
<evidence type="ECO:0000313" key="3">
    <source>
        <dbReference type="EMBL" id="MFC3086473.1"/>
    </source>
</evidence>
<dbReference type="InterPro" id="IPR011460">
    <property type="entry name" value="Lcl_C"/>
</dbReference>
<evidence type="ECO:0000256" key="1">
    <source>
        <dbReference type="SAM" id="SignalP"/>
    </source>
</evidence>
<organism evidence="3 4">
    <name type="scientific">Tabrizicola soli</name>
    <dbReference type="NCBI Taxonomy" id="2185115"/>
    <lineage>
        <taxon>Bacteria</taxon>
        <taxon>Pseudomonadati</taxon>
        <taxon>Pseudomonadota</taxon>
        <taxon>Alphaproteobacteria</taxon>
        <taxon>Rhodobacterales</taxon>
        <taxon>Paracoccaceae</taxon>
        <taxon>Tabrizicola</taxon>
    </lineage>
</organism>
<comment type="caution">
    <text evidence="3">The sequence shown here is derived from an EMBL/GenBank/DDBJ whole genome shotgun (WGS) entry which is preliminary data.</text>
</comment>
<dbReference type="EMBL" id="JBHRSM010000018">
    <property type="protein sequence ID" value="MFC3086473.1"/>
    <property type="molecule type" value="Genomic_DNA"/>
</dbReference>
<feature type="signal peptide" evidence="1">
    <location>
        <begin position="1"/>
        <end position="34"/>
    </location>
</feature>
<reference evidence="4" key="1">
    <citation type="journal article" date="2019" name="Int. J. Syst. Evol. Microbiol.">
        <title>The Global Catalogue of Microorganisms (GCM) 10K type strain sequencing project: providing services to taxonomists for standard genome sequencing and annotation.</title>
        <authorList>
            <consortium name="The Broad Institute Genomics Platform"/>
            <consortium name="The Broad Institute Genome Sequencing Center for Infectious Disease"/>
            <person name="Wu L."/>
            <person name="Ma J."/>
        </authorList>
    </citation>
    <scope>NUCLEOTIDE SEQUENCE [LARGE SCALE GENOMIC DNA]</scope>
    <source>
        <strain evidence="4">KCTC 62102</strain>
    </source>
</reference>
<protein>
    <submittedName>
        <fullName evidence="3">DUF1566 domain-containing protein</fullName>
    </submittedName>
</protein>
<dbReference type="Proteomes" id="UP001595445">
    <property type="component" value="Unassembled WGS sequence"/>
</dbReference>
<gene>
    <name evidence="3" type="ORF">ACFOD6_10490</name>
</gene>
<feature type="domain" description="Lcl C-terminal" evidence="2">
    <location>
        <begin position="125"/>
        <end position="215"/>
    </location>
</feature>
<proteinExistence type="predicted"/>
<evidence type="ECO:0000313" key="4">
    <source>
        <dbReference type="Proteomes" id="UP001595445"/>
    </source>
</evidence>
<sequence>MASIARYNNSVSVCVACLAVGSIAFLHFSQIAQAENANAACSAVGDVCPDGSIFVGASPGDGRPMYLAASDGEGYDTSMGSTWGPRDYSAPIPLCEDEKATGESCANGKSNVGLFLDLNAKLRENNGGYDEYQAAMHCEQLIAHDHDDWYLPARDELYAVFKIAGLAERADMIGSYFWTSSLMSPAHRWAVHFDEAAGDILSAYAAGDMRVRCVRTD</sequence>
<evidence type="ECO:0000259" key="2">
    <source>
        <dbReference type="Pfam" id="PF07603"/>
    </source>
</evidence>